<comment type="caution">
    <text evidence="1">The sequence shown here is derived from an EMBL/GenBank/DDBJ whole genome shotgun (WGS) entry which is preliminary data.</text>
</comment>
<accession>A0A0G0QNZ1</accession>
<dbReference type="EMBL" id="LBYC01000020">
    <property type="protein sequence ID" value="KKR41843.1"/>
    <property type="molecule type" value="Genomic_DNA"/>
</dbReference>
<dbReference type="AlphaFoldDB" id="A0A0G0QNZ1"/>
<evidence type="ECO:0000313" key="1">
    <source>
        <dbReference type="EMBL" id="KKR41843.1"/>
    </source>
</evidence>
<sequence>MDGFKIPILKTKASQRVEGLEVYNVLGYYQVGEVLLEIDENDPEVQRIVSEFLAKILPHVKTTKPQDLVTS</sequence>
<dbReference type="Proteomes" id="UP000034301">
    <property type="component" value="Unassembled WGS sequence"/>
</dbReference>
<gene>
    <name evidence="1" type="ORF">UT78_C0020G0005</name>
</gene>
<reference evidence="1 2" key="1">
    <citation type="journal article" date="2015" name="Nature">
        <title>rRNA introns, odd ribosomes, and small enigmatic genomes across a large radiation of phyla.</title>
        <authorList>
            <person name="Brown C.T."/>
            <person name="Hug L.A."/>
            <person name="Thomas B.C."/>
            <person name="Sharon I."/>
            <person name="Castelle C.J."/>
            <person name="Singh A."/>
            <person name="Wilkins M.J."/>
            <person name="Williams K.H."/>
            <person name="Banfield J.F."/>
        </authorList>
    </citation>
    <scope>NUCLEOTIDE SEQUENCE [LARGE SCALE GENOMIC DNA]</scope>
</reference>
<evidence type="ECO:0000313" key="2">
    <source>
        <dbReference type="Proteomes" id="UP000034301"/>
    </source>
</evidence>
<organism evidence="1 2">
    <name type="scientific">Candidatus Nomurabacteria bacterium GW2011_GWF2_40_12</name>
    <dbReference type="NCBI Taxonomy" id="1618776"/>
    <lineage>
        <taxon>Bacteria</taxon>
        <taxon>Candidatus Nomuraibacteriota</taxon>
    </lineage>
</organism>
<name>A0A0G0QNZ1_9BACT</name>
<protein>
    <submittedName>
        <fullName evidence="1">Uncharacterized protein</fullName>
    </submittedName>
</protein>
<proteinExistence type="predicted"/>